<dbReference type="PANTHER" id="PTHR34456:SF9">
    <property type="entry name" value="MITOVIRUS RNA-DEPENDENT RNA POLYMERASE"/>
    <property type="match status" value="1"/>
</dbReference>
<gene>
    <name evidence="1" type="ORF">LSALG_LOCUS21100</name>
</gene>
<reference evidence="1" key="1">
    <citation type="submission" date="2023-04" db="EMBL/GenBank/DDBJ databases">
        <authorList>
            <person name="Vijverberg K."/>
            <person name="Xiong W."/>
            <person name="Schranz E."/>
        </authorList>
    </citation>
    <scope>NUCLEOTIDE SEQUENCE</scope>
</reference>
<organism evidence="1 2">
    <name type="scientific">Lactuca saligna</name>
    <name type="common">Willowleaf lettuce</name>
    <dbReference type="NCBI Taxonomy" id="75948"/>
    <lineage>
        <taxon>Eukaryota</taxon>
        <taxon>Viridiplantae</taxon>
        <taxon>Streptophyta</taxon>
        <taxon>Embryophyta</taxon>
        <taxon>Tracheophyta</taxon>
        <taxon>Spermatophyta</taxon>
        <taxon>Magnoliopsida</taxon>
        <taxon>eudicotyledons</taxon>
        <taxon>Gunneridae</taxon>
        <taxon>Pentapetalae</taxon>
        <taxon>asterids</taxon>
        <taxon>campanulids</taxon>
        <taxon>Asterales</taxon>
        <taxon>Asteraceae</taxon>
        <taxon>Cichorioideae</taxon>
        <taxon>Cichorieae</taxon>
        <taxon>Lactucinae</taxon>
        <taxon>Lactuca</taxon>
    </lineage>
</organism>
<dbReference type="PANTHER" id="PTHR34456">
    <property type="entry name" value="MITOVIRUS RNA-DEPENDENT RNA POLYMERASE"/>
    <property type="match status" value="1"/>
</dbReference>
<accession>A0AA35YWJ2</accession>
<sequence length="296" mass="34177">MGGTFNQTKPLDLLVGSRVCFSFDPRSATDRWPIVFLERVVSKLFDQDLSEAVSFLLSYLVVNLMPQLVYPGRVFTNYAVPGDDVVIADENVATRYKESLDLLQVVISKEKSLISRSGSAEFANNFRVRDLTVDLPRLGGAGYRVLARLDHRRPRRYSHLVVMGLKLLSPSYPLDFWLGKGRPLSPEAHGRLVRLLRAKLKPRELILPPDELFETEESRYFLEYSLLYGWMRQWLNYLKWYHLTALSPWVTLEELFSGPVVSHSWRMVAVDEDLVRFSLEVVYRSALFKFINQAVK</sequence>
<proteinExistence type="predicted"/>
<evidence type="ECO:0000313" key="2">
    <source>
        <dbReference type="Proteomes" id="UP001177003"/>
    </source>
</evidence>
<keyword evidence="2" id="KW-1185">Reference proteome</keyword>
<dbReference type="Proteomes" id="UP001177003">
    <property type="component" value="Chromosome 4"/>
</dbReference>
<name>A0AA35YWJ2_LACSI</name>
<protein>
    <submittedName>
        <fullName evidence="1">Uncharacterized protein</fullName>
    </submittedName>
</protein>
<dbReference type="InterPro" id="IPR008686">
    <property type="entry name" value="RNA_pol_mitovir"/>
</dbReference>
<dbReference type="Pfam" id="PF05919">
    <property type="entry name" value="Mitovir_RNA_pol"/>
    <property type="match status" value="2"/>
</dbReference>
<evidence type="ECO:0000313" key="1">
    <source>
        <dbReference type="EMBL" id="CAI9281401.1"/>
    </source>
</evidence>
<dbReference type="EMBL" id="OX465080">
    <property type="protein sequence ID" value="CAI9281401.1"/>
    <property type="molecule type" value="Genomic_DNA"/>
</dbReference>
<dbReference type="AlphaFoldDB" id="A0AA35YWJ2"/>